<keyword evidence="8" id="KW-1185">Reference proteome</keyword>
<dbReference type="InterPro" id="IPR036322">
    <property type="entry name" value="WD40_repeat_dom_sf"/>
</dbReference>
<dbReference type="EMBL" id="SPNV01000783">
    <property type="protein sequence ID" value="KAF5854759.1"/>
    <property type="molecule type" value="Genomic_DNA"/>
</dbReference>
<evidence type="ECO:0000256" key="3">
    <source>
        <dbReference type="ARBA" id="ARBA00038415"/>
    </source>
</evidence>
<evidence type="ECO:0000313" key="8">
    <source>
        <dbReference type="Proteomes" id="UP000541154"/>
    </source>
</evidence>
<name>A0A8H6E0G1_PETAA</name>
<dbReference type="AlphaFoldDB" id="A0A8H6E0G1"/>
<evidence type="ECO:0000256" key="4">
    <source>
        <dbReference type="ARBA" id="ARBA00039789"/>
    </source>
</evidence>
<evidence type="ECO:0000256" key="1">
    <source>
        <dbReference type="ARBA" id="ARBA00022574"/>
    </source>
</evidence>
<dbReference type="Proteomes" id="UP000541154">
    <property type="component" value="Unassembled WGS sequence"/>
</dbReference>
<protein>
    <recommendedName>
        <fullName evidence="4">Mitochondrial division protein 1</fullName>
    </recommendedName>
</protein>
<comment type="similarity">
    <text evidence="3">Belongs to the WD repeat MDV1/CAF4 family.</text>
</comment>
<organism evidence="7 8">
    <name type="scientific">Petromyces alliaceus</name>
    <name type="common">Aspergillus alliaceus</name>
    <dbReference type="NCBI Taxonomy" id="209559"/>
    <lineage>
        <taxon>Eukaryota</taxon>
        <taxon>Fungi</taxon>
        <taxon>Dikarya</taxon>
        <taxon>Ascomycota</taxon>
        <taxon>Pezizomycotina</taxon>
        <taxon>Eurotiomycetes</taxon>
        <taxon>Eurotiomycetidae</taxon>
        <taxon>Eurotiales</taxon>
        <taxon>Aspergillaceae</taxon>
        <taxon>Aspergillus</taxon>
        <taxon>Aspergillus subgen. Circumdati</taxon>
    </lineage>
</organism>
<keyword evidence="1 6" id="KW-0853">WD repeat</keyword>
<dbReference type="CDD" id="cd00200">
    <property type="entry name" value="WD40"/>
    <property type="match status" value="1"/>
</dbReference>
<dbReference type="PROSITE" id="PS50294">
    <property type="entry name" value="WD_REPEATS_REGION"/>
    <property type="match status" value="4"/>
</dbReference>
<evidence type="ECO:0000313" key="7">
    <source>
        <dbReference type="EMBL" id="KAF5854759.1"/>
    </source>
</evidence>
<feature type="repeat" description="WD" evidence="6">
    <location>
        <begin position="82"/>
        <end position="123"/>
    </location>
</feature>
<dbReference type="PROSITE" id="PS50082">
    <property type="entry name" value="WD_REPEATS_2"/>
    <property type="match status" value="4"/>
</dbReference>
<dbReference type="PRINTS" id="PR00320">
    <property type="entry name" value="GPROTEINBRPT"/>
</dbReference>
<comment type="caution">
    <text evidence="7">The sequence shown here is derived from an EMBL/GenBank/DDBJ whole genome shotgun (WGS) entry which is preliminary data.</text>
</comment>
<dbReference type="SUPFAM" id="SSF50978">
    <property type="entry name" value="WD40 repeat-like"/>
    <property type="match status" value="1"/>
</dbReference>
<evidence type="ECO:0000256" key="6">
    <source>
        <dbReference type="PROSITE-ProRule" id="PRU00221"/>
    </source>
</evidence>
<dbReference type="InterPro" id="IPR015943">
    <property type="entry name" value="WD40/YVTN_repeat-like_dom_sf"/>
</dbReference>
<keyword evidence="2" id="KW-0677">Repeat</keyword>
<comment type="function">
    <text evidence="5">Involved in mitochondrial fission. Acts as an adapter protein required to form mitochondrial fission complexes. Formation of these complexes is required to promote constriction and fission of the mitochondrial compartment at a late step in mitochondrial division.</text>
</comment>
<dbReference type="PANTHER" id="PTHR22847">
    <property type="entry name" value="WD40 REPEAT PROTEIN"/>
    <property type="match status" value="1"/>
</dbReference>
<evidence type="ECO:0000256" key="5">
    <source>
        <dbReference type="ARBA" id="ARBA00043913"/>
    </source>
</evidence>
<feature type="repeat" description="WD" evidence="6">
    <location>
        <begin position="208"/>
        <end position="249"/>
    </location>
</feature>
<dbReference type="SMART" id="SM00320">
    <property type="entry name" value="WD40"/>
    <property type="match status" value="4"/>
</dbReference>
<accession>A0A8H6E0G1</accession>
<dbReference type="GO" id="GO:1990234">
    <property type="term" value="C:transferase complex"/>
    <property type="evidence" value="ECO:0007669"/>
    <property type="project" value="UniProtKB-ARBA"/>
</dbReference>
<feature type="repeat" description="WD" evidence="6">
    <location>
        <begin position="124"/>
        <end position="165"/>
    </location>
</feature>
<dbReference type="InterPro" id="IPR001680">
    <property type="entry name" value="WD40_rpt"/>
</dbReference>
<dbReference type="PANTHER" id="PTHR22847:SF637">
    <property type="entry name" value="WD REPEAT DOMAIN 5B"/>
    <property type="match status" value="1"/>
</dbReference>
<dbReference type="Gene3D" id="2.130.10.10">
    <property type="entry name" value="YVTN repeat-like/Quinoprotein amine dehydrogenase"/>
    <property type="match status" value="2"/>
</dbReference>
<proteinExistence type="inferred from homology"/>
<feature type="repeat" description="WD" evidence="6">
    <location>
        <begin position="166"/>
        <end position="207"/>
    </location>
</feature>
<dbReference type="Pfam" id="PF00400">
    <property type="entry name" value="WD40"/>
    <property type="match status" value="4"/>
</dbReference>
<sequence>MRLQSTIQGDEEREISDFLSDARRFILRNRQIADTAPLQLYSSGLMFAPKESITRTTFQEELLNWCQLPKVQETWSAELQTLESHSRWVQSVAFSPNGQLLASGSGDETIKLWDPMTGDLHHTLECHSGFVHSVAFSPNGQLLASGSNDQTIKLWDPMTGDLRHTLKGHFHWVWSVAFSPNGQLLASGSSDETIKLWDPMTGNLHHTLEGHSGLDWSVAFSPNGQLLASGSDDQTIKLWDPITGNLRHTLEGHFNWVWLDNNAGLSILNMQWICIESKKFLWLPPDYRPTSIASRNGILAQGHASGRVSFISLINSSE</sequence>
<evidence type="ECO:0000256" key="2">
    <source>
        <dbReference type="ARBA" id="ARBA00022737"/>
    </source>
</evidence>
<gene>
    <name evidence="7" type="ORF">ETB97_011894</name>
</gene>
<dbReference type="InterPro" id="IPR020472">
    <property type="entry name" value="WD40_PAC1"/>
</dbReference>
<reference evidence="7 8" key="1">
    <citation type="submission" date="2019-04" db="EMBL/GenBank/DDBJ databases">
        <title>Aspergillus burnettii sp. nov., novel species from soil in southeast Queensland.</title>
        <authorList>
            <person name="Gilchrist C.L.M."/>
            <person name="Pitt J.I."/>
            <person name="Lange L."/>
            <person name="Lacey H.J."/>
            <person name="Vuong D."/>
            <person name="Midgley D.J."/>
            <person name="Greenfield P."/>
            <person name="Bradbury M."/>
            <person name="Lacey E."/>
            <person name="Busk P.K."/>
            <person name="Pilgaard B."/>
            <person name="Chooi Y.H."/>
            <person name="Piggott A.M."/>
        </authorList>
    </citation>
    <scope>NUCLEOTIDE SEQUENCE [LARGE SCALE GENOMIC DNA]</scope>
    <source>
        <strain evidence="7 8">FRR 5400</strain>
    </source>
</reference>
<dbReference type="GO" id="GO:0005634">
    <property type="term" value="C:nucleus"/>
    <property type="evidence" value="ECO:0007669"/>
    <property type="project" value="TreeGrafter"/>
</dbReference>